<dbReference type="eggNOG" id="COG3706">
    <property type="taxonomic scope" value="Bacteria"/>
</dbReference>
<dbReference type="InterPro" id="IPR029787">
    <property type="entry name" value="Nucleotide_cyclase"/>
</dbReference>
<feature type="transmembrane region" description="Helical" evidence="1">
    <location>
        <begin position="30"/>
        <end position="49"/>
    </location>
</feature>
<dbReference type="NCBIfam" id="TIGR00254">
    <property type="entry name" value="GGDEF"/>
    <property type="match status" value="1"/>
</dbReference>
<dbReference type="GO" id="GO:0052621">
    <property type="term" value="F:diguanylate cyclase activity"/>
    <property type="evidence" value="ECO:0007669"/>
    <property type="project" value="TreeGrafter"/>
</dbReference>
<dbReference type="OrthoDB" id="9759607at2"/>
<dbReference type="Proteomes" id="UP000029734">
    <property type="component" value="Unassembled WGS sequence"/>
</dbReference>
<dbReference type="PROSITE" id="PS50887">
    <property type="entry name" value="GGDEF"/>
    <property type="match status" value="1"/>
</dbReference>
<accession>A0A098MDX5</accession>
<dbReference type="CDD" id="cd01949">
    <property type="entry name" value="GGDEF"/>
    <property type="match status" value="1"/>
</dbReference>
<dbReference type="PANTHER" id="PTHR45138:SF9">
    <property type="entry name" value="DIGUANYLATE CYCLASE DGCM-RELATED"/>
    <property type="match status" value="1"/>
</dbReference>
<dbReference type="PANTHER" id="PTHR45138">
    <property type="entry name" value="REGULATORY COMPONENTS OF SENSORY TRANSDUCTION SYSTEM"/>
    <property type="match status" value="1"/>
</dbReference>
<proteinExistence type="predicted"/>
<dbReference type="Pfam" id="PF00990">
    <property type="entry name" value="GGDEF"/>
    <property type="match status" value="1"/>
</dbReference>
<comment type="caution">
    <text evidence="3">The sequence shown here is derived from an EMBL/GenBank/DDBJ whole genome shotgun (WGS) entry which is preliminary data.</text>
</comment>
<dbReference type="SMART" id="SM00267">
    <property type="entry name" value="GGDEF"/>
    <property type="match status" value="1"/>
</dbReference>
<dbReference type="InterPro" id="IPR050469">
    <property type="entry name" value="Diguanylate_Cyclase"/>
</dbReference>
<feature type="transmembrane region" description="Helical" evidence="1">
    <location>
        <begin position="138"/>
        <end position="165"/>
    </location>
</feature>
<keyword evidence="4" id="KW-1185">Reference proteome</keyword>
<evidence type="ECO:0000259" key="2">
    <source>
        <dbReference type="PROSITE" id="PS50887"/>
    </source>
</evidence>
<gene>
    <name evidence="3" type="ORF">PWYN_10740</name>
</gene>
<keyword evidence="1" id="KW-1133">Transmembrane helix</keyword>
<dbReference type="AlphaFoldDB" id="A0A098MDX5"/>
<feature type="transmembrane region" description="Helical" evidence="1">
    <location>
        <begin position="105"/>
        <end position="126"/>
    </location>
</feature>
<dbReference type="Gene3D" id="3.30.70.270">
    <property type="match status" value="1"/>
</dbReference>
<reference evidence="3 4" key="2">
    <citation type="submission" date="2014-10" db="EMBL/GenBank/DDBJ databases">
        <title>Comparative genomics of the Paenibacillus odorifer group.</title>
        <authorList>
            <person name="Tsai Y.-C."/>
            <person name="Martin N."/>
            <person name="Korlach J."/>
            <person name="Wiedmann M."/>
        </authorList>
    </citation>
    <scope>NUCLEOTIDE SEQUENCE [LARGE SCALE GENOMIC DNA]</scope>
    <source>
        <strain evidence="3 4">DSM 18334</strain>
    </source>
</reference>
<keyword evidence="1" id="KW-0472">Membrane</keyword>
<dbReference type="InterPro" id="IPR000160">
    <property type="entry name" value="GGDEF_dom"/>
</dbReference>
<evidence type="ECO:0000313" key="3">
    <source>
        <dbReference type="EMBL" id="KGE19762.1"/>
    </source>
</evidence>
<feature type="transmembrane region" description="Helical" evidence="1">
    <location>
        <begin position="69"/>
        <end position="93"/>
    </location>
</feature>
<dbReference type="STRING" id="268407.PWYN_10740"/>
<dbReference type="SUPFAM" id="SSF55073">
    <property type="entry name" value="Nucleotide cyclase"/>
    <property type="match status" value="1"/>
</dbReference>
<organism evidence="3 4">
    <name type="scientific">Paenibacillus wynnii</name>
    <dbReference type="NCBI Taxonomy" id="268407"/>
    <lineage>
        <taxon>Bacteria</taxon>
        <taxon>Bacillati</taxon>
        <taxon>Bacillota</taxon>
        <taxon>Bacilli</taxon>
        <taxon>Bacillales</taxon>
        <taxon>Paenibacillaceae</taxon>
        <taxon>Paenibacillus</taxon>
    </lineage>
</organism>
<evidence type="ECO:0000256" key="1">
    <source>
        <dbReference type="SAM" id="Phobius"/>
    </source>
</evidence>
<name>A0A098MDX5_9BACL</name>
<keyword evidence="1" id="KW-0812">Transmembrane</keyword>
<feature type="transmembrane region" description="Helical" evidence="1">
    <location>
        <begin position="6"/>
        <end position="23"/>
    </location>
</feature>
<dbReference type="EMBL" id="JQCR01000002">
    <property type="protein sequence ID" value="KGE19762.1"/>
    <property type="molecule type" value="Genomic_DNA"/>
</dbReference>
<protein>
    <submittedName>
        <fullName evidence="3">Diguanylate cyclase</fullName>
    </submittedName>
</protein>
<feature type="domain" description="GGDEF" evidence="2">
    <location>
        <begin position="270"/>
        <end position="408"/>
    </location>
</feature>
<evidence type="ECO:0000313" key="4">
    <source>
        <dbReference type="Proteomes" id="UP000029734"/>
    </source>
</evidence>
<reference evidence="3 4" key="1">
    <citation type="submission" date="2014-08" db="EMBL/GenBank/DDBJ databases">
        <authorList>
            <person name="den Bakker H.C."/>
        </authorList>
    </citation>
    <scope>NUCLEOTIDE SEQUENCE [LARGE SCALE GENOMIC DNA]</scope>
    <source>
        <strain evidence="3 4">DSM 18334</strain>
    </source>
</reference>
<sequence length="411" mass="47429">MSKARIFDFLLFFISIAIAWNSGPITIPGNTYLIALLVYWVFSSIYYHLRIVSTNRNSNIEYGISYTASLGIFSGPLGVFIFESLYRVTVYLYKKLTKTDDPEEFLDTFYNIGSFALTGSISYYLYQYLGPGFSSFPFGFWLLIFLLTVLSSMLSSTFISITCWISRDITTRGEVIHLYIGNRSLLDIGKIAISNGLLLLFLQEGNWDRLISVFLLNYIVSRSFYSKSQSVQNKFERDKFEQMAYQDFLTGTFNRSYMDKTMKELEQGDEWIGVAVADIDKFKKINDAYNHAVGDRVIQHFADTLTSFLNDDDFLFRSGGEEFTLFMRNKSYEQTLFLVEEILHKIEKSTVKAEYKDQNIDITYTASFGLYYYKINSKVSIEKAYVNADQLLLESKVLGRNRVSSKLETVE</sequence>
<dbReference type="InterPro" id="IPR043128">
    <property type="entry name" value="Rev_trsase/Diguanyl_cyclase"/>
</dbReference>